<keyword evidence="3 5" id="KW-1133">Transmembrane helix</keyword>
<evidence type="ECO:0000256" key="1">
    <source>
        <dbReference type="ARBA" id="ARBA00004141"/>
    </source>
</evidence>
<evidence type="ECO:0000256" key="4">
    <source>
        <dbReference type="ARBA" id="ARBA00023136"/>
    </source>
</evidence>
<feature type="transmembrane region" description="Helical" evidence="5">
    <location>
        <begin position="79"/>
        <end position="96"/>
    </location>
</feature>
<sequence length="457" mass="50061">MPSSALHHLRQRLDSLDEPHPASRFNAALFVGFLLWLVWLPMPFGSVEGWARLILHAGAFGLTLVLGIQTWLGQREVNLPAGAMIGLGIIGLALVQRLPVPGVQTVDDFYTRQATVHLLAMVCLFVVSANFFASEKQAVLFARVFVAWGGLFALYAIMQHFIGQGSYAAFRKLLGTPFGTFVNRNHYAGMIELLAPLAVAMAAQRRRGTEDDVRWLYVVAAVVMLLSLALCASRGGWIAGAAGTLTAVALAARVQRRWRRAALGSLSLIPLGVLVGVWWMGIDPLVSRLQAPGELPATADQVARNVIWKNTLTLVRERPLTGSGLGTFQIAYTRVDTSNGVNRVEQAHNDYLQLLAETGLVGFALGMAWLGWFFRRVRQGFRRRSGERRATEWATEWTTEWTYVHLGTVSGCVAGLVHACFDFNWQIPSNAAYFVVLAALATTTPAPEPLADTPPED</sequence>
<keyword evidence="2 5" id="KW-0812">Transmembrane</keyword>
<evidence type="ECO:0000313" key="7">
    <source>
        <dbReference type="EMBL" id="QUV95516.1"/>
    </source>
</evidence>
<organism evidence="7 8">
    <name type="scientific">Chloracidobacterium sp. N</name>
    <dbReference type="NCBI Taxonomy" id="2821540"/>
    <lineage>
        <taxon>Bacteria</taxon>
        <taxon>Pseudomonadati</taxon>
        <taxon>Acidobacteriota</taxon>
        <taxon>Terriglobia</taxon>
        <taxon>Terriglobales</taxon>
        <taxon>Acidobacteriaceae</taxon>
        <taxon>Chloracidobacterium</taxon>
        <taxon>Chloracidobacterium aggregatum</taxon>
    </lineage>
</organism>
<feature type="transmembrane region" description="Helical" evidence="5">
    <location>
        <begin position="215"/>
        <end position="230"/>
    </location>
</feature>
<accession>A0ABX8B7E1</accession>
<dbReference type="Proteomes" id="UP000677668">
    <property type="component" value="Chromosome 2"/>
</dbReference>
<keyword evidence="4 5" id="KW-0472">Membrane</keyword>
<dbReference type="InterPro" id="IPR051533">
    <property type="entry name" value="WaaL-like"/>
</dbReference>
<name>A0ABX8B7E1_9BACT</name>
<dbReference type="PANTHER" id="PTHR37422:SF13">
    <property type="entry name" value="LIPOPOLYSACCHARIDE BIOSYNTHESIS PROTEIN PA4999-RELATED"/>
    <property type="match status" value="1"/>
</dbReference>
<proteinExistence type="predicted"/>
<feature type="transmembrane region" description="Helical" evidence="5">
    <location>
        <begin position="261"/>
        <end position="282"/>
    </location>
</feature>
<reference evidence="7 8" key="1">
    <citation type="submission" date="2021-03" db="EMBL/GenBank/DDBJ databases">
        <title>Genomic and phenotypic characterization of Chloracidobacterium isolates provides evidence for multiple species.</title>
        <authorList>
            <person name="Saini M.K."/>
            <person name="Costas A.M.G."/>
            <person name="Tank M."/>
            <person name="Bryant D.A."/>
        </authorList>
    </citation>
    <scope>NUCLEOTIDE SEQUENCE [LARGE SCALE GENOMIC DNA]</scope>
    <source>
        <strain evidence="7 8">N</strain>
    </source>
</reference>
<dbReference type="PANTHER" id="PTHR37422">
    <property type="entry name" value="TEICHURONIC ACID BIOSYNTHESIS PROTEIN TUAE"/>
    <property type="match status" value="1"/>
</dbReference>
<evidence type="ECO:0000313" key="8">
    <source>
        <dbReference type="Proteomes" id="UP000677668"/>
    </source>
</evidence>
<dbReference type="InterPro" id="IPR007016">
    <property type="entry name" value="O-antigen_ligase-rel_domated"/>
</dbReference>
<protein>
    <submittedName>
        <fullName evidence="7">O-antigen ligase family protein</fullName>
    </submittedName>
</protein>
<feature type="transmembrane region" description="Helical" evidence="5">
    <location>
        <begin position="116"/>
        <end position="133"/>
    </location>
</feature>
<evidence type="ECO:0000256" key="2">
    <source>
        <dbReference type="ARBA" id="ARBA00022692"/>
    </source>
</evidence>
<evidence type="ECO:0000259" key="6">
    <source>
        <dbReference type="Pfam" id="PF04932"/>
    </source>
</evidence>
<feature type="transmembrane region" description="Helical" evidence="5">
    <location>
        <begin position="140"/>
        <end position="162"/>
    </location>
</feature>
<dbReference type="GO" id="GO:0016874">
    <property type="term" value="F:ligase activity"/>
    <property type="evidence" value="ECO:0007669"/>
    <property type="project" value="UniProtKB-KW"/>
</dbReference>
<feature type="transmembrane region" description="Helical" evidence="5">
    <location>
        <begin position="53"/>
        <end position="72"/>
    </location>
</feature>
<evidence type="ECO:0000256" key="3">
    <source>
        <dbReference type="ARBA" id="ARBA00022989"/>
    </source>
</evidence>
<dbReference type="EMBL" id="CP072643">
    <property type="protein sequence ID" value="QUV95516.1"/>
    <property type="molecule type" value="Genomic_DNA"/>
</dbReference>
<feature type="transmembrane region" description="Helical" evidence="5">
    <location>
        <begin position="21"/>
        <end position="41"/>
    </location>
</feature>
<keyword evidence="8" id="KW-1185">Reference proteome</keyword>
<feature type="transmembrane region" description="Helical" evidence="5">
    <location>
        <begin position="351"/>
        <end position="374"/>
    </location>
</feature>
<dbReference type="RefSeq" id="WP_211423737.1">
    <property type="nucleotide sequence ID" value="NZ_CP072643.1"/>
</dbReference>
<evidence type="ECO:0000256" key="5">
    <source>
        <dbReference type="SAM" id="Phobius"/>
    </source>
</evidence>
<feature type="transmembrane region" description="Helical" evidence="5">
    <location>
        <begin position="236"/>
        <end position="254"/>
    </location>
</feature>
<feature type="domain" description="O-antigen ligase-related" evidence="6">
    <location>
        <begin position="220"/>
        <end position="365"/>
    </location>
</feature>
<feature type="transmembrane region" description="Helical" evidence="5">
    <location>
        <begin position="186"/>
        <end position="203"/>
    </location>
</feature>
<gene>
    <name evidence="7" type="ORF">J8C05_11800</name>
</gene>
<dbReference type="Pfam" id="PF04932">
    <property type="entry name" value="Wzy_C"/>
    <property type="match status" value="1"/>
</dbReference>
<keyword evidence="7" id="KW-0436">Ligase</keyword>
<comment type="subcellular location">
    <subcellularLocation>
        <location evidence="1">Membrane</location>
        <topology evidence="1">Multi-pass membrane protein</topology>
    </subcellularLocation>
</comment>